<proteinExistence type="predicted"/>
<gene>
    <name evidence="1" type="ORF">GCM10011609_59030</name>
</gene>
<evidence type="ECO:0008006" key="3">
    <source>
        <dbReference type="Google" id="ProtNLM"/>
    </source>
</evidence>
<dbReference type="RefSeq" id="WP_189158118.1">
    <property type="nucleotide sequence ID" value="NZ_BMNC01000010.1"/>
</dbReference>
<name>A0ABQ2IMA9_9PSEU</name>
<accession>A0ABQ2IMA9</accession>
<evidence type="ECO:0000313" key="1">
    <source>
        <dbReference type="EMBL" id="GGN11219.1"/>
    </source>
</evidence>
<comment type="caution">
    <text evidence="1">The sequence shown here is derived from an EMBL/GenBank/DDBJ whole genome shotgun (WGS) entry which is preliminary data.</text>
</comment>
<protein>
    <recommendedName>
        <fullName evidence="3">Immunity protein Imm1</fullName>
    </recommendedName>
</protein>
<keyword evidence="2" id="KW-1185">Reference proteome</keyword>
<reference evidence="2" key="1">
    <citation type="journal article" date="2019" name="Int. J. Syst. Evol. Microbiol.">
        <title>The Global Catalogue of Microorganisms (GCM) 10K type strain sequencing project: providing services to taxonomists for standard genome sequencing and annotation.</title>
        <authorList>
            <consortium name="The Broad Institute Genomics Platform"/>
            <consortium name="The Broad Institute Genome Sequencing Center for Infectious Disease"/>
            <person name="Wu L."/>
            <person name="Ma J."/>
        </authorList>
    </citation>
    <scope>NUCLEOTIDE SEQUENCE [LARGE SCALE GENOMIC DNA]</scope>
    <source>
        <strain evidence="2">CGMCC 4.7319</strain>
    </source>
</reference>
<dbReference type="EMBL" id="BMNC01000010">
    <property type="protein sequence ID" value="GGN11219.1"/>
    <property type="molecule type" value="Genomic_DNA"/>
</dbReference>
<sequence>MTWDLPDHARLRELLAIFGFDLSRARPVEGASVACGDALEPLAGDFAGGLFYLCGDLGAERPVLYASSEGQAGLIADDPREALQLVIGLPHWHDCLTFNDFERKSAPTSQQAEAADLLGLRIPAQEVLLERLRAAVLRSTPDYVFTDETGEYEPLIPQPERAQ</sequence>
<dbReference type="Proteomes" id="UP000597656">
    <property type="component" value="Unassembled WGS sequence"/>
</dbReference>
<organism evidence="1 2">
    <name type="scientific">Lentzea pudingi</name>
    <dbReference type="NCBI Taxonomy" id="1789439"/>
    <lineage>
        <taxon>Bacteria</taxon>
        <taxon>Bacillati</taxon>
        <taxon>Actinomycetota</taxon>
        <taxon>Actinomycetes</taxon>
        <taxon>Pseudonocardiales</taxon>
        <taxon>Pseudonocardiaceae</taxon>
        <taxon>Lentzea</taxon>
    </lineage>
</organism>
<evidence type="ECO:0000313" key="2">
    <source>
        <dbReference type="Proteomes" id="UP000597656"/>
    </source>
</evidence>